<feature type="compositionally biased region" description="Low complexity" evidence="1">
    <location>
        <begin position="58"/>
        <end position="71"/>
    </location>
</feature>
<protein>
    <submittedName>
        <fullName evidence="2">Uncharacterized protein</fullName>
    </submittedName>
</protein>
<accession>A0ABQ4E9G6</accession>
<dbReference type="EMBL" id="BONW01000037">
    <property type="protein sequence ID" value="GIG91334.1"/>
    <property type="molecule type" value="Genomic_DNA"/>
</dbReference>
<name>A0ABQ4E9G6_9ACTN</name>
<gene>
    <name evidence="2" type="ORF">Pen02_62700</name>
</gene>
<dbReference type="Proteomes" id="UP000646749">
    <property type="component" value="Unassembled WGS sequence"/>
</dbReference>
<organism evidence="2 3">
    <name type="scientific">Plantactinospora endophytica</name>
    <dbReference type="NCBI Taxonomy" id="673535"/>
    <lineage>
        <taxon>Bacteria</taxon>
        <taxon>Bacillati</taxon>
        <taxon>Actinomycetota</taxon>
        <taxon>Actinomycetes</taxon>
        <taxon>Micromonosporales</taxon>
        <taxon>Micromonosporaceae</taxon>
        <taxon>Plantactinospora</taxon>
    </lineage>
</organism>
<evidence type="ECO:0000313" key="3">
    <source>
        <dbReference type="Proteomes" id="UP000646749"/>
    </source>
</evidence>
<comment type="caution">
    <text evidence="2">The sequence shown here is derived from an EMBL/GenBank/DDBJ whole genome shotgun (WGS) entry which is preliminary data.</text>
</comment>
<feature type="region of interest" description="Disordered" evidence="1">
    <location>
        <begin position="38"/>
        <end position="90"/>
    </location>
</feature>
<feature type="compositionally biased region" description="Basic and acidic residues" evidence="1">
    <location>
        <begin position="81"/>
        <end position="90"/>
    </location>
</feature>
<sequence length="90" mass="9912">MVRRVPRLPLRWLTRRGLLGFGRLVLRAWAEIRRPGCVQHDTGRAGSTTLLSEGSGKPVPEADLEPPADAARPGSAVARLPPHDDWTTIR</sequence>
<reference evidence="2 3" key="1">
    <citation type="submission" date="2021-01" db="EMBL/GenBank/DDBJ databases">
        <title>Whole genome shotgun sequence of Plantactinospora endophytica NBRC 110450.</title>
        <authorList>
            <person name="Komaki H."/>
            <person name="Tamura T."/>
        </authorList>
    </citation>
    <scope>NUCLEOTIDE SEQUENCE [LARGE SCALE GENOMIC DNA]</scope>
    <source>
        <strain evidence="2 3">NBRC 110450</strain>
    </source>
</reference>
<proteinExistence type="predicted"/>
<evidence type="ECO:0000256" key="1">
    <source>
        <dbReference type="SAM" id="MobiDB-lite"/>
    </source>
</evidence>
<keyword evidence="3" id="KW-1185">Reference proteome</keyword>
<evidence type="ECO:0000313" key="2">
    <source>
        <dbReference type="EMBL" id="GIG91334.1"/>
    </source>
</evidence>